<keyword evidence="1" id="KW-0812">Transmembrane</keyword>
<dbReference type="Pfam" id="PF09946">
    <property type="entry name" value="DUF2178"/>
    <property type="match status" value="1"/>
</dbReference>
<evidence type="ECO:0000256" key="1">
    <source>
        <dbReference type="SAM" id="Phobius"/>
    </source>
</evidence>
<reference evidence="2" key="3">
    <citation type="submission" date="2022-01" db="EMBL/GenBank/DDBJ databases">
        <title>Collection of gut derived symbiotic bacterial strains cultured from healthy donors.</title>
        <authorList>
            <person name="Lin H."/>
            <person name="Kohout C."/>
            <person name="Waligurski E."/>
            <person name="Pamer E.G."/>
        </authorList>
    </citation>
    <scope>NUCLEOTIDE SEQUENCE</scope>
    <source>
        <strain evidence="2">DFI.6.55</strain>
    </source>
</reference>
<evidence type="ECO:0000313" key="4">
    <source>
        <dbReference type="Proteomes" id="UP000669239"/>
    </source>
</evidence>
<feature type="transmembrane region" description="Helical" evidence="1">
    <location>
        <begin position="79"/>
        <end position="96"/>
    </location>
</feature>
<dbReference type="InterPro" id="IPR019235">
    <property type="entry name" value="DUF2178_TM"/>
</dbReference>
<feature type="transmembrane region" description="Helical" evidence="1">
    <location>
        <begin position="48"/>
        <end position="67"/>
    </location>
</feature>
<dbReference type="AlphaFoldDB" id="A0AAX1SIQ1"/>
<dbReference type="RefSeq" id="WP_117560220.1">
    <property type="nucleotide sequence ID" value="NZ_BAABZL010000001.1"/>
</dbReference>
<dbReference type="Proteomes" id="UP001299608">
    <property type="component" value="Unassembled WGS sequence"/>
</dbReference>
<evidence type="ECO:0000313" key="3">
    <source>
        <dbReference type="EMBL" id="NSJ48656.1"/>
    </source>
</evidence>
<reference evidence="3" key="2">
    <citation type="submission" date="2020-02" db="EMBL/GenBank/DDBJ databases">
        <authorList>
            <person name="Littmann E."/>
            <person name="Sorbara M."/>
        </authorList>
    </citation>
    <scope>NUCLEOTIDE SEQUENCE</scope>
    <source>
        <strain evidence="3">MSK.1.17</strain>
    </source>
</reference>
<dbReference type="EMBL" id="JAAITT010000009">
    <property type="protein sequence ID" value="NSJ48656.1"/>
    <property type="molecule type" value="Genomic_DNA"/>
</dbReference>
<keyword evidence="1" id="KW-1133">Transmembrane helix</keyword>
<dbReference type="EMBL" id="JAKNGE010000003">
    <property type="protein sequence ID" value="MCG4744454.1"/>
    <property type="molecule type" value="Genomic_DNA"/>
</dbReference>
<organism evidence="2 5">
    <name type="scientific">Enterocloster aldenensis</name>
    <dbReference type="NCBI Taxonomy" id="358742"/>
    <lineage>
        <taxon>Bacteria</taxon>
        <taxon>Bacillati</taxon>
        <taxon>Bacillota</taxon>
        <taxon>Clostridia</taxon>
        <taxon>Lachnospirales</taxon>
        <taxon>Lachnospiraceae</taxon>
        <taxon>Enterocloster</taxon>
    </lineage>
</organism>
<gene>
    <name evidence="3" type="ORF">G5B36_08060</name>
    <name evidence="2" type="ORF">L0N08_03400</name>
</gene>
<evidence type="ECO:0008006" key="6">
    <source>
        <dbReference type="Google" id="ProtNLM"/>
    </source>
</evidence>
<keyword evidence="4" id="KW-1185">Reference proteome</keyword>
<protein>
    <recommendedName>
        <fullName evidence="6">DUF2178 domain-containing protein</fullName>
    </recommendedName>
</protein>
<evidence type="ECO:0000313" key="5">
    <source>
        <dbReference type="Proteomes" id="UP001299608"/>
    </source>
</evidence>
<sequence>MGINLELVLAVVILAGFLAVNVVMFISLGKQGDERRRLIIEKASAGTFAVMVVYILFCVIEGIYHSVARGVPTEGMNPFITLTVSSIIYSAHMLYYRRKFGD</sequence>
<comment type="caution">
    <text evidence="2">The sequence shown here is derived from an EMBL/GenBank/DDBJ whole genome shotgun (WGS) entry which is preliminary data.</text>
</comment>
<name>A0AAX1SIQ1_9FIRM</name>
<evidence type="ECO:0000313" key="2">
    <source>
        <dbReference type="EMBL" id="MCG4744454.1"/>
    </source>
</evidence>
<dbReference type="GeneID" id="97207940"/>
<proteinExistence type="predicted"/>
<keyword evidence="1" id="KW-0472">Membrane</keyword>
<reference evidence="3 4" key="1">
    <citation type="journal article" date="2020" name="Cell Host Microbe">
        <title>Functional and Genomic Variation between Human-Derived Isolates of Lachnospiraceae Reveals Inter- and Intra-Species Diversity.</title>
        <authorList>
            <person name="Sorbara M.T."/>
            <person name="Littmann E.R."/>
            <person name="Fontana E."/>
            <person name="Moody T.U."/>
            <person name="Kohout C.E."/>
            <person name="Gjonbalaj M."/>
            <person name="Eaton V."/>
            <person name="Seok R."/>
            <person name="Leiner I.M."/>
            <person name="Pamer E.G."/>
        </authorList>
    </citation>
    <scope>NUCLEOTIDE SEQUENCE [LARGE SCALE GENOMIC DNA]</scope>
    <source>
        <strain evidence="3 4">MSK.1.17</strain>
    </source>
</reference>
<feature type="transmembrane region" description="Helical" evidence="1">
    <location>
        <begin position="6"/>
        <end position="28"/>
    </location>
</feature>
<accession>A0AAX1SIQ1</accession>
<dbReference type="Proteomes" id="UP000669239">
    <property type="component" value="Unassembled WGS sequence"/>
</dbReference>